<organism evidence="1 2">
    <name type="scientific">Elysia marginata</name>
    <dbReference type="NCBI Taxonomy" id="1093978"/>
    <lineage>
        <taxon>Eukaryota</taxon>
        <taxon>Metazoa</taxon>
        <taxon>Spiralia</taxon>
        <taxon>Lophotrochozoa</taxon>
        <taxon>Mollusca</taxon>
        <taxon>Gastropoda</taxon>
        <taxon>Heterobranchia</taxon>
        <taxon>Euthyneura</taxon>
        <taxon>Panpulmonata</taxon>
        <taxon>Sacoglossa</taxon>
        <taxon>Placobranchoidea</taxon>
        <taxon>Plakobranchidae</taxon>
        <taxon>Elysia</taxon>
    </lineage>
</organism>
<name>A0AAV4I174_9GAST</name>
<accession>A0AAV4I174</accession>
<sequence length="95" mass="10228">MPPPDLANSTDVVSNQSRALTLPGSEHATVTLLHRTGHDLGNRTARIGQSKSEVEEVSELTCLAPRVNEPEVGLSGCDKTASKVLVFLLFLYILN</sequence>
<gene>
    <name evidence="1" type="ORF">ElyMa_004651600</name>
</gene>
<protein>
    <submittedName>
        <fullName evidence="1">Uncharacterized protein</fullName>
    </submittedName>
</protein>
<evidence type="ECO:0000313" key="1">
    <source>
        <dbReference type="EMBL" id="GFS04244.1"/>
    </source>
</evidence>
<dbReference type="Proteomes" id="UP000762676">
    <property type="component" value="Unassembled WGS sequence"/>
</dbReference>
<evidence type="ECO:0000313" key="2">
    <source>
        <dbReference type="Proteomes" id="UP000762676"/>
    </source>
</evidence>
<dbReference type="AlphaFoldDB" id="A0AAV4I174"/>
<comment type="caution">
    <text evidence="1">The sequence shown here is derived from an EMBL/GenBank/DDBJ whole genome shotgun (WGS) entry which is preliminary data.</text>
</comment>
<reference evidence="1 2" key="1">
    <citation type="journal article" date="2021" name="Elife">
        <title>Chloroplast acquisition without the gene transfer in kleptoplastic sea slugs, Plakobranchus ocellatus.</title>
        <authorList>
            <person name="Maeda T."/>
            <person name="Takahashi S."/>
            <person name="Yoshida T."/>
            <person name="Shimamura S."/>
            <person name="Takaki Y."/>
            <person name="Nagai Y."/>
            <person name="Toyoda A."/>
            <person name="Suzuki Y."/>
            <person name="Arimoto A."/>
            <person name="Ishii H."/>
            <person name="Satoh N."/>
            <person name="Nishiyama T."/>
            <person name="Hasebe M."/>
            <person name="Maruyama T."/>
            <person name="Minagawa J."/>
            <person name="Obokata J."/>
            <person name="Shigenobu S."/>
        </authorList>
    </citation>
    <scope>NUCLEOTIDE SEQUENCE [LARGE SCALE GENOMIC DNA]</scope>
</reference>
<keyword evidence="2" id="KW-1185">Reference proteome</keyword>
<proteinExistence type="predicted"/>
<dbReference type="EMBL" id="BMAT01009329">
    <property type="protein sequence ID" value="GFS04244.1"/>
    <property type="molecule type" value="Genomic_DNA"/>
</dbReference>